<organism evidence="2 3">
    <name type="scientific">Diversispora epigaea</name>
    <dbReference type="NCBI Taxonomy" id="1348612"/>
    <lineage>
        <taxon>Eukaryota</taxon>
        <taxon>Fungi</taxon>
        <taxon>Fungi incertae sedis</taxon>
        <taxon>Mucoromycota</taxon>
        <taxon>Glomeromycotina</taxon>
        <taxon>Glomeromycetes</taxon>
        <taxon>Diversisporales</taxon>
        <taxon>Diversisporaceae</taxon>
        <taxon>Diversispora</taxon>
    </lineage>
</organism>
<reference evidence="2 3" key="1">
    <citation type="submission" date="2018-08" db="EMBL/GenBank/DDBJ databases">
        <title>Genome and evolution of the arbuscular mycorrhizal fungus Diversispora epigaea (formerly Glomus versiforme) and its bacterial endosymbionts.</title>
        <authorList>
            <person name="Sun X."/>
            <person name="Fei Z."/>
            <person name="Harrison M."/>
        </authorList>
    </citation>
    <scope>NUCLEOTIDE SEQUENCE [LARGE SCALE GENOMIC DNA]</scope>
    <source>
        <strain evidence="2 3">IT104</strain>
    </source>
</reference>
<comment type="caution">
    <text evidence="2">The sequence shown here is derived from an EMBL/GenBank/DDBJ whole genome shotgun (WGS) entry which is preliminary data.</text>
</comment>
<dbReference type="EMBL" id="PQFF01000387">
    <property type="protein sequence ID" value="RHZ53618.1"/>
    <property type="molecule type" value="Genomic_DNA"/>
</dbReference>
<name>A0A397GVE2_9GLOM</name>
<accession>A0A397GVE2</accession>
<feature type="coiled-coil region" evidence="1">
    <location>
        <begin position="23"/>
        <end position="50"/>
    </location>
</feature>
<keyword evidence="3" id="KW-1185">Reference proteome</keyword>
<dbReference type="OrthoDB" id="6910977at2759"/>
<sequence>MTSTKVGLKSYCSAIKKSHYPNTKKIYEMVDRLEEKFHLLEEEIDNVTDKVLEIKWEIGDIIKHLSKCKTKSFKKPETPFESNLSDSSDDIKYHVLCSSKKIQLLKKLPPSIKKNIWNRLTSRVHNPLSEEQASSIHSDIESLLISEIDKYAKKKNLQRRTKSILDHSRSNLDQTEINLSPNLDQTEINLRSDLQVTNSEDEINARVKEVTEAIHQRFIETTQETLNSIKQQKDAECKQIRLDMAYKSRNLFELTLKKYIRDGTIYNLIHLLEGEDGTLYPNISLLTHKLRRKRKIDLNIRSKKAEPRIPNSSPKDLYVEMLASYSCDYLHNSGKVCGKACTRPEGCRHHYQAKKRYPCTDCGKPTGSASERCNLHKRSYYIIQYVNRLHEKAMQNEIKL</sequence>
<dbReference type="Proteomes" id="UP000266861">
    <property type="component" value="Unassembled WGS sequence"/>
</dbReference>
<evidence type="ECO:0000313" key="3">
    <source>
        <dbReference type="Proteomes" id="UP000266861"/>
    </source>
</evidence>
<dbReference type="AlphaFoldDB" id="A0A397GVE2"/>
<evidence type="ECO:0000313" key="2">
    <source>
        <dbReference type="EMBL" id="RHZ53618.1"/>
    </source>
</evidence>
<proteinExistence type="predicted"/>
<keyword evidence="1" id="KW-0175">Coiled coil</keyword>
<evidence type="ECO:0000256" key="1">
    <source>
        <dbReference type="SAM" id="Coils"/>
    </source>
</evidence>
<protein>
    <submittedName>
        <fullName evidence="2">Uncharacterized protein</fullName>
    </submittedName>
</protein>
<gene>
    <name evidence="2" type="ORF">Glove_440g28</name>
</gene>